<proteinExistence type="predicted"/>
<keyword evidence="1" id="KW-0812">Transmembrane</keyword>
<organism evidence="3 4">
    <name type="scientific">Lysobacter niastensis</name>
    <dbReference type="NCBI Taxonomy" id="380629"/>
    <lineage>
        <taxon>Bacteria</taxon>
        <taxon>Pseudomonadati</taxon>
        <taxon>Pseudomonadota</taxon>
        <taxon>Gammaproteobacteria</taxon>
        <taxon>Lysobacterales</taxon>
        <taxon>Lysobacteraceae</taxon>
        <taxon>Lysobacter</taxon>
    </lineage>
</organism>
<gene>
    <name evidence="3" type="ORF">IU514_18490</name>
</gene>
<dbReference type="Pfam" id="PF07885">
    <property type="entry name" value="Ion_trans_2"/>
    <property type="match status" value="1"/>
</dbReference>
<evidence type="ECO:0000313" key="4">
    <source>
        <dbReference type="Proteomes" id="UP001429984"/>
    </source>
</evidence>
<dbReference type="Gene3D" id="1.10.287.70">
    <property type="match status" value="1"/>
</dbReference>
<evidence type="ECO:0000259" key="2">
    <source>
        <dbReference type="Pfam" id="PF07885"/>
    </source>
</evidence>
<dbReference type="EMBL" id="JADLZT010000013">
    <property type="protein sequence ID" value="MBF6026023.1"/>
    <property type="molecule type" value="Genomic_DNA"/>
</dbReference>
<dbReference type="SUPFAM" id="SSF81324">
    <property type="entry name" value="Voltage-gated potassium channels"/>
    <property type="match status" value="1"/>
</dbReference>
<reference evidence="3 4" key="1">
    <citation type="submission" date="2020-11" db="EMBL/GenBank/DDBJ databases">
        <title>Draft Genome Sequence and Secondary Metabolite Biosynthetic Potential of the Lysobacter niastensis Type strain DSM 18481.</title>
        <authorList>
            <person name="Turrini P."/>
            <person name="Artuso I."/>
            <person name="Tescari M."/>
            <person name="Lugli G.A."/>
            <person name="Frangipani E."/>
            <person name="Ventura M."/>
            <person name="Visca P."/>
        </authorList>
    </citation>
    <scope>NUCLEOTIDE SEQUENCE [LARGE SCALE GENOMIC DNA]</scope>
    <source>
        <strain evidence="3 4">DSM 18481</strain>
    </source>
</reference>
<dbReference type="InterPro" id="IPR013099">
    <property type="entry name" value="K_chnl_dom"/>
</dbReference>
<keyword evidence="3" id="KW-0407">Ion channel</keyword>
<keyword evidence="4" id="KW-1185">Reference proteome</keyword>
<dbReference type="GO" id="GO:0034220">
    <property type="term" value="P:monoatomic ion transmembrane transport"/>
    <property type="evidence" value="ECO:0007669"/>
    <property type="project" value="UniProtKB-KW"/>
</dbReference>
<protein>
    <submittedName>
        <fullName evidence="3">Two pore domain potassium channel family protein</fullName>
    </submittedName>
</protein>
<comment type="caution">
    <text evidence="3">The sequence shown here is derived from an EMBL/GenBank/DDBJ whole genome shotgun (WGS) entry which is preliminary data.</text>
</comment>
<feature type="transmembrane region" description="Helical" evidence="1">
    <location>
        <begin position="42"/>
        <end position="70"/>
    </location>
</feature>
<keyword evidence="3" id="KW-0406">Ion transport</keyword>
<dbReference type="Proteomes" id="UP001429984">
    <property type="component" value="Unassembled WGS sequence"/>
</dbReference>
<keyword evidence="1" id="KW-1133">Transmembrane helix</keyword>
<keyword evidence="1" id="KW-0472">Membrane</keyword>
<name>A0ABS0BAK9_9GAMM</name>
<feature type="transmembrane region" description="Helical" evidence="1">
    <location>
        <begin position="6"/>
        <end position="30"/>
    </location>
</feature>
<feature type="transmembrane region" description="Helical" evidence="1">
    <location>
        <begin position="107"/>
        <end position="128"/>
    </location>
</feature>
<feature type="domain" description="Potassium channel" evidence="2">
    <location>
        <begin position="64"/>
        <end position="132"/>
    </location>
</feature>
<dbReference type="RefSeq" id="WP_194932622.1">
    <property type="nucleotide sequence ID" value="NZ_JADLZT010000013.1"/>
</dbReference>
<accession>A0ABS0BAK9</accession>
<evidence type="ECO:0000256" key="1">
    <source>
        <dbReference type="SAM" id="Phobius"/>
    </source>
</evidence>
<keyword evidence="3" id="KW-0813">Transport</keyword>
<evidence type="ECO:0000313" key="3">
    <source>
        <dbReference type="EMBL" id="MBF6026023.1"/>
    </source>
</evidence>
<sequence>MLLNVVIGLSTMAVCLLLQSVLIVVALRYYSRHDILGSNPTLWSTLLTLNSVMTLLVLGNLVQLVVWAVVFMLLGEFETLDAAVYHSAVNFASLGYGDIVMSERHRLLGALEAINGVLMIGVSTAALMTTLQDAFSKTRAARSGRV</sequence>